<dbReference type="Gramene" id="Psat07G0393800-T5">
    <property type="protein sequence ID" value="KAI5388037.1"/>
    <property type="gene ID" value="KIW84_073938"/>
</dbReference>
<keyword evidence="2" id="KW-0812">Transmembrane</keyword>
<evidence type="ECO:0000313" key="3">
    <source>
        <dbReference type="EMBL" id="KAI5388037.1"/>
    </source>
</evidence>
<gene>
    <name evidence="3" type="ORF">KIW84_073938</name>
</gene>
<dbReference type="InterPro" id="IPR001938">
    <property type="entry name" value="Thaumatin"/>
</dbReference>
<dbReference type="SMART" id="SM00205">
    <property type="entry name" value="THN"/>
    <property type="match status" value="1"/>
</dbReference>
<sequence length="156" mass="17165">MLVVAKGGTKGGCSPTGCLVDLNGGCPADLKVARGDGSGDNVACRSACEAFADPRYCCSEAYSTPDTCAPSVYSQFFKHACPRSYSYAYDDKTSTFTCASANYMIIFCPLPYTRYNYSLLLHHIYIYIYIYIYALKLFIFSIDLCKFLLADFVGPV</sequence>
<dbReference type="PROSITE" id="PS51367">
    <property type="entry name" value="THAUMATIN_2"/>
    <property type="match status" value="1"/>
</dbReference>
<dbReference type="EMBL" id="JAMSHJ010000007">
    <property type="protein sequence ID" value="KAI5388037.1"/>
    <property type="molecule type" value="Genomic_DNA"/>
</dbReference>
<dbReference type="InterPro" id="IPR037176">
    <property type="entry name" value="Osmotin/thaumatin-like_sf"/>
</dbReference>
<dbReference type="SUPFAM" id="SSF49870">
    <property type="entry name" value="Osmotin, thaumatin-like protein"/>
    <property type="match status" value="1"/>
</dbReference>
<evidence type="ECO:0000256" key="2">
    <source>
        <dbReference type="SAM" id="Phobius"/>
    </source>
</evidence>
<protein>
    <submittedName>
        <fullName evidence="3">Variant 5, Thaumatin-like protein 1</fullName>
    </submittedName>
</protein>
<evidence type="ECO:0000313" key="4">
    <source>
        <dbReference type="Proteomes" id="UP001058974"/>
    </source>
</evidence>
<comment type="similarity">
    <text evidence="1">Belongs to the thaumatin family.</text>
</comment>
<dbReference type="Pfam" id="PF00314">
    <property type="entry name" value="Thaumatin"/>
    <property type="match status" value="1"/>
</dbReference>
<name>A0A9D4VRA9_PEA</name>
<dbReference type="Proteomes" id="UP001058974">
    <property type="component" value="Chromosome 7"/>
</dbReference>
<keyword evidence="2" id="KW-1133">Transmembrane helix</keyword>
<dbReference type="Gene3D" id="2.60.110.10">
    <property type="entry name" value="Thaumatin"/>
    <property type="match status" value="1"/>
</dbReference>
<keyword evidence="2" id="KW-0472">Membrane</keyword>
<dbReference type="PANTHER" id="PTHR31048">
    <property type="entry name" value="OS03G0233200 PROTEIN"/>
    <property type="match status" value="1"/>
</dbReference>
<accession>A0A9D4VRA9</accession>
<proteinExistence type="inferred from homology"/>
<feature type="transmembrane region" description="Helical" evidence="2">
    <location>
        <begin position="124"/>
        <end position="149"/>
    </location>
</feature>
<organism evidence="3 4">
    <name type="scientific">Pisum sativum</name>
    <name type="common">Garden pea</name>
    <name type="synonym">Lathyrus oleraceus</name>
    <dbReference type="NCBI Taxonomy" id="3888"/>
    <lineage>
        <taxon>Eukaryota</taxon>
        <taxon>Viridiplantae</taxon>
        <taxon>Streptophyta</taxon>
        <taxon>Embryophyta</taxon>
        <taxon>Tracheophyta</taxon>
        <taxon>Spermatophyta</taxon>
        <taxon>Magnoliopsida</taxon>
        <taxon>eudicotyledons</taxon>
        <taxon>Gunneridae</taxon>
        <taxon>Pentapetalae</taxon>
        <taxon>rosids</taxon>
        <taxon>fabids</taxon>
        <taxon>Fabales</taxon>
        <taxon>Fabaceae</taxon>
        <taxon>Papilionoideae</taxon>
        <taxon>50 kb inversion clade</taxon>
        <taxon>NPAAA clade</taxon>
        <taxon>Hologalegina</taxon>
        <taxon>IRL clade</taxon>
        <taxon>Fabeae</taxon>
        <taxon>Lathyrus</taxon>
    </lineage>
</organism>
<keyword evidence="4" id="KW-1185">Reference proteome</keyword>
<evidence type="ECO:0000256" key="1">
    <source>
        <dbReference type="ARBA" id="ARBA00010607"/>
    </source>
</evidence>
<reference evidence="3 4" key="1">
    <citation type="journal article" date="2022" name="Nat. Genet.">
        <title>Improved pea reference genome and pan-genome highlight genomic features and evolutionary characteristics.</title>
        <authorList>
            <person name="Yang T."/>
            <person name="Liu R."/>
            <person name="Luo Y."/>
            <person name="Hu S."/>
            <person name="Wang D."/>
            <person name="Wang C."/>
            <person name="Pandey M.K."/>
            <person name="Ge S."/>
            <person name="Xu Q."/>
            <person name="Li N."/>
            <person name="Li G."/>
            <person name="Huang Y."/>
            <person name="Saxena R.K."/>
            <person name="Ji Y."/>
            <person name="Li M."/>
            <person name="Yan X."/>
            <person name="He Y."/>
            <person name="Liu Y."/>
            <person name="Wang X."/>
            <person name="Xiang C."/>
            <person name="Varshney R.K."/>
            <person name="Ding H."/>
            <person name="Gao S."/>
            <person name="Zong X."/>
        </authorList>
    </citation>
    <scope>NUCLEOTIDE SEQUENCE [LARGE SCALE GENOMIC DNA]</scope>
    <source>
        <strain evidence="3 4">cv. Zhongwan 6</strain>
    </source>
</reference>
<dbReference type="AlphaFoldDB" id="A0A9D4VRA9"/>
<comment type="caution">
    <text evidence="3">The sequence shown here is derived from an EMBL/GenBank/DDBJ whole genome shotgun (WGS) entry which is preliminary data.</text>
</comment>